<evidence type="ECO:0000313" key="5">
    <source>
        <dbReference type="Proteomes" id="UP000256913"/>
    </source>
</evidence>
<keyword evidence="4" id="KW-0689">Ribosomal protein</keyword>
<dbReference type="PANTHER" id="PTHR43877">
    <property type="entry name" value="AMINOALKYLPHOSPHONATE N-ACETYLTRANSFERASE-RELATED-RELATED"/>
    <property type="match status" value="1"/>
</dbReference>
<dbReference type="EMBL" id="QUMQ01000001">
    <property type="protein sequence ID" value="REF96914.1"/>
    <property type="molecule type" value="Genomic_DNA"/>
</dbReference>
<name>A0A3D9ZK26_9ACTN</name>
<proteinExistence type="predicted"/>
<sequence length="177" mass="19454">MALDISIARTGSADDAAFVAEVTELVNNVYADAEKGLWQPGAQRTHAAELAAIIRAGELGVALAGTRLVGAVRVCRLATGEGEFGMLVADPAHRGVGVGRELVGFAEAWARGQGLPRMQLELLVPRDWTHPVKEFLREWYTRLGYREVRRDPFEQAHPTLQPQLATRCDFVVFHKPL</sequence>
<organism evidence="4 5">
    <name type="scientific">Asanoa ferruginea</name>
    <dbReference type="NCBI Taxonomy" id="53367"/>
    <lineage>
        <taxon>Bacteria</taxon>
        <taxon>Bacillati</taxon>
        <taxon>Actinomycetota</taxon>
        <taxon>Actinomycetes</taxon>
        <taxon>Micromonosporales</taxon>
        <taxon>Micromonosporaceae</taxon>
        <taxon>Asanoa</taxon>
    </lineage>
</organism>
<keyword evidence="2" id="KW-0012">Acyltransferase</keyword>
<gene>
    <name evidence="4" type="ORF">DFJ67_2908</name>
</gene>
<evidence type="ECO:0000256" key="2">
    <source>
        <dbReference type="ARBA" id="ARBA00023315"/>
    </source>
</evidence>
<dbReference type="GO" id="GO:0016747">
    <property type="term" value="F:acyltransferase activity, transferring groups other than amino-acyl groups"/>
    <property type="evidence" value="ECO:0007669"/>
    <property type="project" value="InterPro"/>
</dbReference>
<protein>
    <submittedName>
        <fullName evidence="4">Ribosomal protein S18 acetylase RimI-like enzyme</fullName>
    </submittedName>
</protein>
<dbReference type="GO" id="GO:0005840">
    <property type="term" value="C:ribosome"/>
    <property type="evidence" value="ECO:0007669"/>
    <property type="project" value="UniProtKB-KW"/>
</dbReference>
<evidence type="ECO:0000256" key="1">
    <source>
        <dbReference type="ARBA" id="ARBA00022679"/>
    </source>
</evidence>
<dbReference type="PANTHER" id="PTHR43877:SF2">
    <property type="entry name" value="AMINOALKYLPHOSPHONATE N-ACETYLTRANSFERASE-RELATED"/>
    <property type="match status" value="1"/>
</dbReference>
<dbReference type="InterPro" id="IPR000182">
    <property type="entry name" value="GNAT_dom"/>
</dbReference>
<dbReference type="InterPro" id="IPR016181">
    <property type="entry name" value="Acyl_CoA_acyltransferase"/>
</dbReference>
<keyword evidence="1" id="KW-0808">Transferase</keyword>
<keyword evidence="5" id="KW-1185">Reference proteome</keyword>
<dbReference type="Proteomes" id="UP000256913">
    <property type="component" value="Unassembled WGS sequence"/>
</dbReference>
<dbReference type="CDD" id="cd04301">
    <property type="entry name" value="NAT_SF"/>
    <property type="match status" value="1"/>
</dbReference>
<comment type="caution">
    <text evidence="4">The sequence shown here is derived from an EMBL/GenBank/DDBJ whole genome shotgun (WGS) entry which is preliminary data.</text>
</comment>
<reference evidence="4 5" key="1">
    <citation type="submission" date="2018-08" db="EMBL/GenBank/DDBJ databases">
        <title>Sequencing the genomes of 1000 actinobacteria strains.</title>
        <authorList>
            <person name="Klenk H.-P."/>
        </authorList>
    </citation>
    <scope>NUCLEOTIDE SEQUENCE [LARGE SCALE GENOMIC DNA]</scope>
    <source>
        <strain evidence="4 5">DSM 44099</strain>
    </source>
</reference>
<dbReference type="RefSeq" id="WP_239097302.1">
    <property type="nucleotide sequence ID" value="NZ_BONB01000026.1"/>
</dbReference>
<dbReference type="Gene3D" id="3.40.630.30">
    <property type="match status" value="1"/>
</dbReference>
<dbReference type="SUPFAM" id="SSF55729">
    <property type="entry name" value="Acyl-CoA N-acyltransferases (Nat)"/>
    <property type="match status" value="1"/>
</dbReference>
<dbReference type="InterPro" id="IPR050832">
    <property type="entry name" value="Bact_Acetyltransf"/>
</dbReference>
<accession>A0A3D9ZK26</accession>
<dbReference type="PROSITE" id="PS51186">
    <property type="entry name" value="GNAT"/>
    <property type="match status" value="1"/>
</dbReference>
<evidence type="ECO:0000259" key="3">
    <source>
        <dbReference type="PROSITE" id="PS51186"/>
    </source>
</evidence>
<feature type="domain" description="N-acetyltransferase" evidence="3">
    <location>
        <begin position="17"/>
        <end position="177"/>
    </location>
</feature>
<dbReference type="Pfam" id="PF00583">
    <property type="entry name" value="Acetyltransf_1"/>
    <property type="match status" value="1"/>
</dbReference>
<evidence type="ECO:0000313" key="4">
    <source>
        <dbReference type="EMBL" id="REF96914.1"/>
    </source>
</evidence>
<keyword evidence="4" id="KW-0687">Ribonucleoprotein</keyword>
<dbReference type="AlphaFoldDB" id="A0A3D9ZK26"/>